<accession>A0A261WGY4</accession>
<proteinExistence type="predicted"/>
<dbReference type="AlphaFoldDB" id="A0A261WGY4"/>
<dbReference type="EMBL" id="NKQU01000579">
    <property type="protein sequence ID" value="OZI85193.1"/>
    <property type="molecule type" value="Genomic_DNA"/>
</dbReference>
<reference evidence="2" key="1">
    <citation type="journal article" date="2016" name="Sci. Rep.">
        <title>Genome analysis of the kiwifruit canker pathogen Pseudomonas syringae pv. actinidiae biovar 5.</title>
        <authorList>
            <person name="Fujikawa T."/>
            <person name="Sawada H."/>
        </authorList>
    </citation>
    <scope>NUCLEOTIDE SEQUENCE [LARGE SCALE GENOMIC DNA]</scope>
    <source>
        <strain evidence="2">MAFF 212061</strain>
    </source>
</reference>
<protein>
    <submittedName>
        <fullName evidence="1">Uncharacterized protein</fullName>
    </submittedName>
</protein>
<evidence type="ECO:0000313" key="2">
    <source>
        <dbReference type="Proteomes" id="UP000217163"/>
    </source>
</evidence>
<dbReference type="Proteomes" id="UP000217163">
    <property type="component" value="Unassembled WGS sequence"/>
</dbReference>
<name>A0A261WGY4_9PSED</name>
<sequence length="71" mass="7675">MFTGFFLADMTYLLGDEIAAHTRLLRASPLGHLDTTEGALLHTVKNDCLIRCAGIVKFTSQDSSLHALALA</sequence>
<evidence type="ECO:0000313" key="1">
    <source>
        <dbReference type="EMBL" id="OZI85193.1"/>
    </source>
</evidence>
<comment type="caution">
    <text evidence="1">The sequence shown here is derived from an EMBL/GenBank/DDBJ whole genome shotgun (WGS) entry which is preliminary data.</text>
</comment>
<gene>
    <name evidence="1" type="ORF">CFN58_19665</name>
</gene>
<organism evidence="1 2">
    <name type="scientific">Pseudomonas avellanae</name>
    <dbReference type="NCBI Taxonomy" id="46257"/>
    <lineage>
        <taxon>Bacteria</taxon>
        <taxon>Pseudomonadati</taxon>
        <taxon>Pseudomonadota</taxon>
        <taxon>Gammaproteobacteria</taxon>
        <taxon>Pseudomonadales</taxon>
        <taxon>Pseudomonadaceae</taxon>
        <taxon>Pseudomonas</taxon>
    </lineage>
</organism>